<proteinExistence type="predicted"/>
<dbReference type="Proteomes" id="UP000297229">
    <property type="component" value="Unassembled WGS sequence"/>
</dbReference>
<dbReference type="EMBL" id="PQXM01000455">
    <property type="protein sequence ID" value="TGO72413.1"/>
    <property type="molecule type" value="Genomic_DNA"/>
</dbReference>
<dbReference type="AlphaFoldDB" id="A0A4Z1JT22"/>
<protein>
    <submittedName>
        <fullName evidence="2">Uncharacterized protein</fullName>
    </submittedName>
</protein>
<name>A0A4Z1JT22_9HELO</name>
<keyword evidence="3" id="KW-1185">Reference proteome</keyword>
<keyword evidence="1" id="KW-0472">Membrane</keyword>
<evidence type="ECO:0000313" key="3">
    <source>
        <dbReference type="Proteomes" id="UP000297229"/>
    </source>
</evidence>
<evidence type="ECO:0000313" key="2">
    <source>
        <dbReference type="EMBL" id="TGO72413.1"/>
    </source>
</evidence>
<comment type="caution">
    <text evidence="2">The sequence shown here is derived from an EMBL/GenBank/DDBJ whole genome shotgun (WGS) entry which is preliminary data.</text>
</comment>
<keyword evidence="1" id="KW-1133">Transmembrane helix</keyword>
<evidence type="ECO:0000256" key="1">
    <source>
        <dbReference type="SAM" id="Phobius"/>
    </source>
</evidence>
<accession>A0A4Z1JT22</accession>
<dbReference type="STRING" id="278938.A0A4Z1JT22"/>
<sequence>MSTDIITRGEMDKLREKEVAQPWQVMDDIKAKNWETNFEWMGVLSVAPACIQLLAMCAAVAARPEASGLELYHNPDFQYLRKNDSL</sequence>
<reference evidence="2 3" key="1">
    <citation type="submission" date="2017-12" db="EMBL/GenBank/DDBJ databases">
        <title>Comparative genomics of Botrytis spp.</title>
        <authorList>
            <person name="Valero-Jimenez C.A."/>
            <person name="Tapia P."/>
            <person name="Veloso J."/>
            <person name="Silva-Moreno E."/>
            <person name="Staats M."/>
            <person name="Valdes J.H."/>
            <person name="Van Kan J.A.L."/>
        </authorList>
    </citation>
    <scope>NUCLEOTIDE SEQUENCE [LARGE SCALE GENOMIC DNA]</scope>
    <source>
        <strain evidence="2 3">Be9601</strain>
    </source>
</reference>
<gene>
    <name evidence="2" type="ORF">BELL_0457g00040</name>
</gene>
<keyword evidence="1" id="KW-0812">Transmembrane</keyword>
<organism evidence="2 3">
    <name type="scientific">Botrytis elliptica</name>
    <dbReference type="NCBI Taxonomy" id="278938"/>
    <lineage>
        <taxon>Eukaryota</taxon>
        <taxon>Fungi</taxon>
        <taxon>Dikarya</taxon>
        <taxon>Ascomycota</taxon>
        <taxon>Pezizomycotina</taxon>
        <taxon>Leotiomycetes</taxon>
        <taxon>Helotiales</taxon>
        <taxon>Sclerotiniaceae</taxon>
        <taxon>Botrytis</taxon>
    </lineage>
</organism>
<feature type="transmembrane region" description="Helical" evidence="1">
    <location>
        <begin position="40"/>
        <end position="62"/>
    </location>
</feature>